<feature type="domain" description="DDE Tnp4" evidence="3">
    <location>
        <begin position="200"/>
        <end position="266"/>
    </location>
</feature>
<organism evidence="4 5">
    <name type="scientific">Rhipicephalus microplus</name>
    <name type="common">Cattle tick</name>
    <name type="synonym">Boophilus microplus</name>
    <dbReference type="NCBI Taxonomy" id="6941"/>
    <lineage>
        <taxon>Eukaryota</taxon>
        <taxon>Metazoa</taxon>
        <taxon>Ecdysozoa</taxon>
        <taxon>Arthropoda</taxon>
        <taxon>Chelicerata</taxon>
        <taxon>Arachnida</taxon>
        <taxon>Acari</taxon>
        <taxon>Parasitiformes</taxon>
        <taxon>Ixodida</taxon>
        <taxon>Ixodoidea</taxon>
        <taxon>Ixodidae</taxon>
        <taxon>Rhipicephalinae</taxon>
        <taxon>Rhipicephalus</taxon>
        <taxon>Boophilus</taxon>
    </lineage>
</organism>
<evidence type="ECO:0000313" key="4">
    <source>
        <dbReference type="EMBL" id="KAH8009728.1"/>
    </source>
</evidence>
<reference evidence="4" key="1">
    <citation type="journal article" date="2020" name="Cell">
        <title>Large-Scale Comparative Analyses of Tick Genomes Elucidate Their Genetic Diversity and Vector Capacities.</title>
        <authorList>
            <consortium name="Tick Genome and Microbiome Consortium (TIGMIC)"/>
            <person name="Jia N."/>
            <person name="Wang J."/>
            <person name="Shi W."/>
            <person name="Du L."/>
            <person name="Sun Y."/>
            <person name="Zhan W."/>
            <person name="Jiang J.F."/>
            <person name="Wang Q."/>
            <person name="Zhang B."/>
            <person name="Ji P."/>
            <person name="Bell-Sakyi L."/>
            <person name="Cui X.M."/>
            <person name="Yuan T.T."/>
            <person name="Jiang B.G."/>
            <person name="Yang W.F."/>
            <person name="Lam T.T."/>
            <person name="Chang Q.C."/>
            <person name="Ding S.J."/>
            <person name="Wang X.J."/>
            <person name="Zhu J.G."/>
            <person name="Ruan X.D."/>
            <person name="Zhao L."/>
            <person name="Wei J.T."/>
            <person name="Ye R.Z."/>
            <person name="Que T.C."/>
            <person name="Du C.H."/>
            <person name="Zhou Y.H."/>
            <person name="Cheng J.X."/>
            <person name="Dai P.F."/>
            <person name="Guo W.B."/>
            <person name="Han X.H."/>
            <person name="Huang E.J."/>
            <person name="Li L.F."/>
            <person name="Wei W."/>
            <person name="Gao Y.C."/>
            <person name="Liu J.Z."/>
            <person name="Shao H.Z."/>
            <person name="Wang X."/>
            <person name="Wang C.C."/>
            <person name="Yang T.C."/>
            <person name="Huo Q.B."/>
            <person name="Li W."/>
            <person name="Chen H.Y."/>
            <person name="Chen S.E."/>
            <person name="Zhou L.G."/>
            <person name="Ni X.B."/>
            <person name="Tian J.H."/>
            <person name="Sheng Y."/>
            <person name="Liu T."/>
            <person name="Pan Y.S."/>
            <person name="Xia L.Y."/>
            <person name="Li J."/>
            <person name="Zhao F."/>
            <person name="Cao W.C."/>
        </authorList>
    </citation>
    <scope>NUCLEOTIDE SEQUENCE</scope>
    <source>
        <strain evidence="4">Rmic-2018</strain>
    </source>
</reference>
<dbReference type="GO" id="GO:0046872">
    <property type="term" value="F:metal ion binding"/>
    <property type="evidence" value="ECO:0007669"/>
    <property type="project" value="UniProtKB-KW"/>
</dbReference>
<evidence type="ECO:0000259" key="3">
    <source>
        <dbReference type="Pfam" id="PF13359"/>
    </source>
</evidence>
<comment type="cofactor">
    <cofactor evidence="1">
        <name>a divalent metal cation</name>
        <dbReference type="ChEBI" id="CHEBI:60240"/>
    </cofactor>
</comment>
<dbReference type="AlphaFoldDB" id="A0A9J6D6P2"/>
<dbReference type="Proteomes" id="UP000821866">
    <property type="component" value="Chromosome 9"/>
</dbReference>
<dbReference type="EMBL" id="JABSTU010000011">
    <property type="protein sequence ID" value="KAH8009728.1"/>
    <property type="molecule type" value="Genomic_DNA"/>
</dbReference>
<dbReference type="InterPro" id="IPR027806">
    <property type="entry name" value="HARBI1_dom"/>
</dbReference>
<reference evidence="4" key="2">
    <citation type="submission" date="2021-09" db="EMBL/GenBank/DDBJ databases">
        <authorList>
            <person name="Jia N."/>
            <person name="Wang J."/>
            <person name="Shi W."/>
            <person name="Du L."/>
            <person name="Sun Y."/>
            <person name="Zhan W."/>
            <person name="Jiang J."/>
            <person name="Wang Q."/>
            <person name="Zhang B."/>
            <person name="Ji P."/>
            <person name="Sakyi L.B."/>
            <person name="Cui X."/>
            <person name="Yuan T."/>
            <person name="Jiang B."/>
            <person name="Yang W."/>
            <person name="Lam T.T.-Y."/>
            <person name="Chang Q."/>
            <person name="Ding S."/>
            <person name="Wang X."/>
            <person name="Zhu J."/>
            <person name="Ruan X."/>
            <person name="Zhao L."/>
            <person name="Wei J."/>
            <person name="Que T."/>
            <person name="Du C."/>
            <person name="Cheng J."/>
            <person name="Dai P."/>
            <person name="Han X."/>
            <person name="Huang E."/>
            <person name="Gao Y."/>
            <person name="Liu J."/>
            <person name="Shao H."/>
            <person name="Ye R."/>
            <person name="Li L."/>
            <person name="Wei W."/>
            <person name="Wang X."/>
            <person name="Wang C."/>
            <person name="Huo Q."/>
            <person name="Li W."/>
            <person name="Guo W."/>
            <person name="Chen H."/>
            <person name="Chen S."/>
            <person name="Zhou L."/>
            <person name="Zhou L."/>
            <person name="Ni X."/>
            <person name="Tian J."/>
            <person name="Zhou Y."/>
            <person name="Sheng Y."/>
            <person name="Liu T."/>
            <person name="Pan Y."/>
            <person name="Xia L."/>
            <person name="Li J."/>
            <person name="Zhao F."/>
            <person name="Cao W."/>
        </authorList>
    </citation>
    <scope>NUCLEOTIDE SEQUENCE</scope>
    <source>
        <strain evidence="4">Rmic-2018</strain>
        <tissue evidence="4">Larvae</tissue>
    </source>
</reference>
<evidence type="ECO:0000256" key="2">
    <source>
        <dbReference type="ARBA" id="ARBA00022723"/>
    </source>
</evidence>
<proteinExistence type="predicted"/>
<evidence type="ECO:0000313" key="5">
    <source>
        <dbReference type="Proteomes" id="UP000821866"/>
    </source>
</evidence>
<comment type="caution">
    <text evidence="4">The sequence shown here is derived from an EMBL/GenBank/DDBJ whole genome shotgun (WGS) entry which is preliminary data.</text>
</comment>
<gene>
    <name evidence="4" type="ORF">HPB51_019039</name>
</gene>
<dbReference type="VEuPathDB" id="VectorBase:LOC119175643"/>
<dbReference type="Pfam" id="PF13359">
    <property type="entry name" value="DDE_Tnp_4"/>
    <property type="match status" value="1"/>
</dbReference>
<protein>
    <recommendedName>
        <fullName evidence="3">DDE Tnp4 domain-containing protein</fullName>
    </recommendedName>
</protein>
<name>A0A9J6D6P2_RHIMP</name>
<accession>A0A9J6D6P2</accession>
<keyword evidence="5" id="KW-1185">Reference proteome</keyword>
<sequence>MVHRPVQLNGIADVQHALCAEDITIWATEANNGNMKENLQASAEAVDRYAERCGLQHAPTKSELVQLRPSPLNTTKQRLYLSSDRISEAKEMQRMRQGDTDYFHKYYRMLPHQFDFILRLLQKDLERKHAVREPISPAERLAMTLRVGISKAHMAVKVTCHALWMRLQLLYMPIPTSETWLHVAQGFGHTWQFLNCIGAVDGKHVQLKCPKNSGSMFFNYKGTYSIALLAVVDCNYKFVMVDVEAYGKQSDGGVLEQSKFGKLLQQGKLQLPKD</sequence>
<keyword evidence="2" id="KW-0479">Metal-binding</keyword>
<evidence type="ECO:0000256" key="1">
    <source>
        <dbReference type="ARBA" id="ARBA00001968"/>
    </source>
</evidence>